<comment type="caution">
    <text evidence="7">The sequence shown here is derived from an EMBL/GenBank/DDBJ whole genome shotgun (WGS) entry which is preliminary data.</text>
</comment>
<keyword evidence="4 6" id="KW-0413">Isomerase</keyword>
<dbReference type="InterPro" id="IPR050337">
    <property type="entry name" value="L-rhamnose_isomerase"/>
</dbReference>
<keyword evidence="3 6" id="KW-0464">Manganese</keyword>
<comment type="cofactor">
    <cofactor evidence="6">
        <name>Mn(2+)</name>
        <dbReference type="ChEBI" id="CHEBI:29035"/>
    </cofactor>
    <text evidence="6">Binds 1 Mn(2+) ion per subunit.</text>
</comment>
<dbReference type="UniPathway" id="UPA00541">
    <property type="reaction ID" value="UER00601"/>
</dbReference>
<evidence type="ECO:0000256" key="6">
    <source>
        <dbReference type="HAMAP-Rule" id="MF_00541"/>
    </source>
</evidence>
<evidence type="ECO:0000256" key="2">
    <source>
        <dbReference type="ARBA" id="ARBA00022723"/>
    </source>
</evidence>
<evidence type="ECO:0000256" key="4">
    <source>
        <dbReference type="ARBA" id="ARBA00023235"/>
    </source>
</evidence>
<dbReference type="GO" id="GO:0008740">
    <property type="term" value="F:L-rhamnose isomerase activity"/>
    <property type="evidence" value="ECO:0007669"/>
    <property type="project" value="UniProtKB-UniRule"/>
</dbReference>
<dbReference type="SUPFAM" id="SSF51658">
    <property type="entry name" value="Xylose isomerase-like"/>
    <property type="match status" value="1"/>
</dbReference>
<accession>A0A4Q1C700</accession>
<dbReference type="GO" id="GO:0019324">
    <property type="term" value="P:L-lyxose metabolic process"/>
    <property type="evidence" value="ECO:0007669"/>
    <property type="project" value="TreeGrafter"/>
</dbReference>
<dbReference type="Pfam" id="PF06134">
    <property type="entry name" value="RhaA"/>
    <property type="match status" value="1"/>
</dbReference>
<evidence type="ECO:0000313" key="8">
    <source>
        <dbReference type="Proteomes" id="UP000290218"/>
    </source>
</evidence>
<feature type="binding site" evidence="6">
    <location>
        <position position="267"/>
    </location>
    <ligand>
        <name>Mn(2+)</name>
        <dbReference type="ChEBI" id="CHEBI:29035"/>
    </ligand>
</feature>
<dbReference type="GO" id="GO:0005737">
    <property type="term" value="C:cytoplasm"/>
    <property type="evidence" value="ECO:0007669"/>
    <property type="project" value="UniProtKB-SubCell"/>
</dbReference>
<comment type="pathway">
    <text evidence="6">Carbohydrate degradation; L-rhamnose degradation; glycerone phosphate from L-rhamnose: step 1/3.</text>
</comment>
<dbReference type="Proteomes" id="UP000290218">
    <property type="component" value="Unassembled WGS sequence"/>
</dbReference>
<dbReference type="PANTHER" id="PTHR30268:SF0">
    <property type="entry name" value="L-RHAMNOSE ISOMERASE"/>
    <property type="match status" value="1"/>
</dbReference>
<dbReference type="RefSeq" id="WP_129045940.1">
    <property type="nucleotide sequence ID" value="NZ_SDHX01000001.1"/>
</dbReference>
<evidence type="ECO:0000313" key="7">
    <source>
        <dbReference type="EMBL" id="RXK54576.1"/>
    </source>
</evidence>
<evidence type="ECO:0000256" key="1">
    <source>
        <dbReference type="ARBA" id="ARBA00022490"/>
    </source>
</evidence>
<comment type="similarity">
    <text evidence="6">Belongs to the rhamnose isomerase family.</text>
</comment>
<reference evidence="7 8" key="1">
    <citation type="submission" date="2019-01" db="EMBL/GenBank/DDBJ databases">
        <title>Lacunisphaera sp. strain TWA-58.</title>
        <authorList>
            <person name="Chen W.-M."/>
        </authorList>
    </citation>
    <scope>NUCLEOTIDE SEQUENCE [LARGE SCALE GENOMIC DNA]</scope>
    <source>
        <strain evidence="7 8">TWA-58</strain>
    </source>
</reference>
<dbReference type="PANTHER" id="PTHR30268">
    <property type="entry name" value="L-RHAMNOSE ISOMERASE"/>
    <property type="match status" value="1"/>
</dbReference>
<dbReference type="InterPro" id="IPR009308">
    <property type="entry name" value="Rhamnose_isomerase"/>
</dbReference>
<proteinExistence type="inferred from homology"/>
<organism evidence="7 8">
    <name type="scientific">Oleiharenicola lentus</name>
    <dbReference type="NCBI Taxonomy" id="2508720"/>
    <lineage>
        <taxon>Bacteria</taxon>
        <taxon>Pseudomonadati</taxon>
        <taxon>Verrucomicrobiota</taxon>
        <taxon>Opitutia</taxon>
        <taxon>Opitutales</taxon>
        <taxon>Opitutaceae</taxon>
        <taxon>Oleiharenicola</taxon>
    </lineage>
</organism>
<feature type="binding site" evidence="6">
    <location>
        <position position="301"/>
    </location>
    <ligand>
        <name>Mn(2+)</name>
        <dbReference type="ChEBI" id="CHEBI:29035"/>
    </ligand>
</feature>
<dbReference type="HAMAP" id="MF_00541">
    <property type="entry name" value="RhaA"/>
    <property type="match status" value="1"/>
</dbReference>
<evidence type="ECO:0000256" key="3">
    <source>
        <dbReference type="ARBA" id="ARBA00023211"/>
    </source>
</evidence>
<evidence type="ECO:0000256" key="5">
    <source>
        <dbReference type="ARBA" id="ARBA00023308"/>
    </source>
</evidence>
<comment type="catalytic activity">
    <reaction evidence="6">
        <text>L-rhamnopyranose = L-rhamnulose</text>
        <dbReference type="Rhea" id="RHEA:23160"/>
        <dbReference type="ChEBI" id="CHEBI:17897"/>
        <dbReference type="ChEBI" id="CHEBI:62346"/>
        <dbReference type="EC" id="5.3.1.14"/>
    </reaction>
</comment>
<dbReference type="OrthoDB" id="9766697at2"/>
<keyword evidence="8" id="KW-1185">Reference proteome</keyword>
<dbReference type="AlphaFoldDB" id="A0A4Q1C700"/>
<gene>
    <name evidence="6" type="primary">rhaA</name>
    <name evidence="7" type="ORF">ESB00_01360</name>
</gene>
<feature type="binding site" evidence="6">
    <location>
        <position position="299"/>
    </location>
    <ligand>
        <name>Mn(2+)</name>
        <dbReference type="ChEBI" id="CHEBI:29035"/>
    </ligand>
</feature>
<dbReference type="GO" id="GO:0030145">
    <property type="term" value="F:manganese ion binding"/>
    <property type="evidence" value="ECO:0007669"/>
    <property type="project" value="UniProtKB-UniRule"/>
</dbReference>
<comment type="function">
    <text evidence="6">Catalyzes the interconversion of L-rhamnose and L-rhamnulose.</text>
</comment>
<dbReference type="Gene3D" id="3.20.20.150">
    <property type="entry name" value="Divalent-metal-dependent TIM barrel enzymes"/>
    <property type="match status" value="1"/>
</dbReference>
<name>A0A4Q1C700_9BACT</name>
<keyword evidence="5 6" id="KW-0684">Rhamnose metabolism</keyword>
<keyword evidence="2 6" id="KW-0479">Metal-binding</keyword>
<keyword evidence="1 6" id="KW-0963">Cytoplasm</keyword>
<sequence length="424" mass="46918">MPSSKSISAAYSLARQRYADLGVDTEAAIRAALRIPVSLHCWQADDVRGLETPKDGIAGGGIMSTGGYPGRARNGDEMRADLDQVLKLLPGKQRLNLHAFYAETGDQHVDRDELEPQHFARWLGWAKSRRVGLDFNPTYFAHEHANSGYTLSSADPAVRKFWIRHGKACRHIAESFAQNLGSPSVINHWIPDGAKDCPADRFGPRERLAAAYDAIFADKSVNRKLCVDAVEGKLFGLGSEEYVVGSQEFYSNYALSRGLVLCLDLGHYHPTESVADKVSSHLAFHEKLLLHTSRPIRWDSDHVVILDDAVRNLLLEIARGDAWDRVYVALDFFDASINRIAAYVTGTRATRQAILCGLLDPSAAIQAADAAGKGHERLALMELTRSLPWGAVWDELCRREDVPAGADWLADVARYERDVTSKRA</sequence>
<protein>
    <recommendedName>
        <fullName evidence="6">L-rhamnose isomerase</fullName>
        <ecNumber evidence="6">5.3.1.14</ecNumber>
    </recommendedName>
</protein>
<dbReference type="InterPro" id="IPR036237">
    <property type="entry name" value="Xyl_isomerase-like_sf"/>
</dbReference>
<dbReference type="EC" id="5.3.1.14" evidence="6"/>
<dbReference type="EMBL" id="SDHX01000001">
    <property type="protein sequence ID" value="RXK54576.1"/>
    <property type="molecule type" value="Genomic_DNA"/>
</dbReference>
<dbReference type="GO" id="GO:0019301">
    <property type="term" value="P:rhamnose catabolic process"/>
    <property type="evidence" value="ECO:0007669"/>
    <property type="project" value="UniProtKB-UniRule"/>
</dbReference>
<comment type="subcellular location">
    <subcellularLocation>
        <location evidence="6">Cytoplasm</location>
    </subcellularLocation>
</comment>
<dbReference type="NCBIfam" id="NF002203">
    <property type="entry name" value="PRK01076.1"/>
    <property type="match status" value="1"/>
</dbReference>